<gene>
    <name evidence="16 18" type="primary">metG</name>
    <name evidence="18" type="ORF">DIU31_023295</name>
    <name evidence="19" type="ORF">J3L21_04160</name>
</gene>
<evidence type="ECO:0000256" key="11">
    <source>
        <dbReference type="ARBA" id="ARBA00022840"/>
    </source>
</evidence>
<dbReference type="Gene3D" id="3.40.50.620">
    <property type="entry name" value="HUPs"/>
    <property type="match status" value="1"/>
</dbReference>
<dbReference type="InterPro" id="IPR009080">
    <property type="entry name" value="tRNAsynth_Ia_anticodon-bd"/>
</dbReference>
<dbReference type="AlphaFoldDB" id="A0AAE6JKH2"/>
<evidence type="ECO:0000256" key="9">
    <source>
        <dbReference type="ARBA" id="ARBA00022741"/>
    </source>
</evidence>
<reference evidence="19 21" key="2">
    <citation type="submission" date="2021-03" db="EMBL/GenBank/DDBJ databases">
        <title>Mucilaginibacter strains isolated from gold and copper mining confer multi heavy-metal resistance.</title>
        <authorList>
            <person name="Li Y."/>
        </authorList>
    </citation>
    <scope>NUCLEOTIDE SEQUENCE [LARGE SCALE GENOMIC DNA]</scope>
    <source>
        <strain evidence="19 21">P2-4</strain>
    </source>
</reference>
<dbReference type="Pfam" id="PF01588">
    <property type="entry name" value="tRNA_bind"/>
    <property type="match status" value="1"/>
</dbReference>
<evidence type="ECO:0000256" key="10">
    <source>
        <dbReference type="ARBA" id="ARBA00022833"/>
    </source>
</evidence>
<dbReference type="InterPro" id="IPR014729">
    <property type="entry name" value="Rossmann-like_a/b/a_fold"/>
</dbReference>
<dbReference type="PANTHER" id="PTHR45765:SF1">
    <property type="entry name" value="METHIONINE--TRNA LIGASE, CYTOPLASMIC"/>
    <property type="match status" value="1"/>
</dbReference>
<keyword evidence="9 16" id="KW-0547">Nucleotide-binding</keyword>
<protein>
    <recommendedName>
        <fullName evidence="16">Methionine--tRNA ligase</fullName>
        <ecNumber evidence="16">6.1.1.10</ecNumber>
    </recommendedName>
    <alternativeName>
        <fullName evidence="16">Methionyl-tRNA synthetase</fullName>
        <shortName evidence="16">MetRS</shortName>
    </alternativeName>
</protein>
<dbReference type="NCBIfam" id="TIGR00398">
    <property type="entry name" value="metG"/>
    <property type="match status" value="1"/>
</dbReference>
<dbReference type="InterPro" id="IPR014758">
    <property type="entry name" value="Met-tRNA_synth"/>
</dbReference>
<evidence type="ECO:0000256" key="16">
    <source>
        <dbReference type="HAMAP-Rule" id="MF_00098"/>
    </source>
</evidence>
<evidence type="ECO:0000313" key="21">
    <source>
        <dbReference type="Proteomes" id="UP000663940"/>
    </source>
</evidence>
<evidence type="ECO:0000259" key="17">
    <source>
        <dbReference type="PROSITE" id="PS50886"/>
    </source>
</evidence>
<dbReference type="GO" id="GO:0005829">
    <property type="term" value="C:cytosol"/>
    <property type="evidence" value="ECO:0007669"/>
    <property type="project" value="TreeGrafter"/>
</dbReference>
<keyword evidence="8 16" id="KW-0479">Metal-binding</keyword>
<keyword evidence="21" id="KW-1185">Reference proteome</keyword>
<feature type="short sequence motif" description="'KMSKS' region" evidence="16">
    <location>
        <begin position="342"/>
        <end position="346"/>
    </location>
</feature>
<dbReference type="Gene3D" id="1.10.730.10">
    <property type="entry name" value="Isoleucyl-tRNA Synthetase, Domain 1"/>
    <property type="match status" value="1"/>
</dbReference>
<keyword evidence="13 16" id="KW-0648">Protein biosynthesis</keyword>
<evidence type="ECO:0000256" key="12">
    <source>
        <dbReference type="ARBA" id="ARBA00022884"/>
    </source>
</evidence>
<dbReference type="PANTHER" id="PTHR45765">
    <property type="entry name" value="METHIONINE--TRNA LIGASE"/>
    <property type="match status" value="1"/>
</dbReference>
<dbReference type="SUPFAM" id="SSF57770">
    <property type="entry name" value="Methionyl-tRNA synthetase (MetRS), Zn-domain"/>
    <property type="match status" value="1"/>
</dbReference>
<dbReference type="FunFam" id="2.40.50.140:FF:000042">
    <property type="entry name" value="Methionine--tRNA ligase"/>
    <property type="match status" value="1"/>
</dbReference>
<evidence type="ECO:0000256" key="2">
    <source>
        <dbReference type="ARBA" id="ARBA00004496"/>
    </source>
</evidence>
<evidence type="ECO:0000313" key="19">
    <source>
        <dbReference type="EMBL" id="QTE51170.1"/>
    </source>
</evidence>
<evidence type="ECO:0000256" key="13">
    <source>
        <dbReference type="ARBA" id="ARBA00022917"/>
    </source>
</evidence>
<dbReference type="Pfam" id="PF19303">
    <property type="entry name" value="Anticodon_3"/>
    <property type="match status" value="1"/>
</dbReference>
<dbReference type="InterPro" id="IPR029038">
    <property type="entry name" value="MetRS_Zn"/>
</dbReference>
<evidence type="ECO:0000256" key="5">
    <source>
        <dbReference type="ARBA" id="ARBA00022490"/>
    </source>
</evidence>
<dbReference type="InterPro" id="IPR015413">
    <property type="entry name" value="Methionyl/Leucyl_tRNA_Synth"/>
</dbReference>
<comment type="subunit">
    <text evidence="4 16">Homodimer.</text>
</comment>
<comment type="cofactor">
    <cofactor evidence="16">
        <name>Zn(2+)</name>
        <dbReference type="ChEBI" id="CHEBI:29105"/>
    </cofactor>
    <text evidence="16">Binds 1 zinc ion per subunit.</text>
</comment>
<evidence type="ECO:0000313" key="18">
    <source>
        <dbReference type="EMBL" id="QEM06302.1"/>
    </source>
</evidence>
<dbReference type="Pfam" id="PF09334">
    <property type="entry name" value="tRNA-synt_1g"/>
    <property type="match status" value="1"/>
</dbReference>
<dbReference type="InterPro" id="IPR033911">
    <property type="entry name" value="MetRS_core"/>
</dbReference>
<evidence type="ECO:0000256" key="6">
    <source>
        <dbReference type="ARBA" id="ARBA00022555"/>
    </source>
</evidence>
<keyword evidence="5 16" id="KW-0963">Cytoplasm</keyword>
<evidence type="ECO:0000313" key="20">
    <source>
        <dbReference type="Proteomes" id="UP000250557"/>
    </source>
</evidence>
<dbReference type="GO" id="GO:0005524">
    <property type="term" value="F:ATP binding"/>
    <property type="evidence" value="ECO:0007669"/>
    <property type="project" value="UniProtKB-UniRule"/>
</dbReference>
<evidence type="ECO:0000256" key="8">
    <source>
        <dbReference type="ARBA" id="ARBA00022723"/>
    </source>
</evidence>
<evidence type="ECO:0000256" key="3">
    <source>
        <dbReference type="ARBA" id="ARBA00008258"/>
    </source>
</evidence>
<dbReference type="NCBIfam" id="NF001100">
    <property type="entry name" value="PRK00133.1"/>
    <property type="match status" value="1"/>
</dbReference>
<dbReference type="CDD" id="cd00814">
    <property type="entry name" value="MetRS_core"/>
    <property type="match status" value="1"/>
</dbReference>
<dbReference type="FunFam" id="2.20.28.20:FF:000001">
    <property type="entry name" value="Methionine--tRNA ligase"/>
    <property type="match status" value="1"/>
</dbReference>
<evidence type="ECO:0000256" key="14">
    <source>
        <dbReference type="ARBA" id="ARBA00023146"/>
    </source>
</evidence>
<dbReference type="RefSeq" id="WP_112651766.1">
    <property type="nucleotide sequence ID" value="NZ_CP043451.1"/>
</dbReference>
<dbReference type="EMBL" id="CP043451">
    <property type="protein sequence ID" value="QEM06302.1"/>
    <property type="molecule type" value="Genomic_DNA"/>
</dbReference>
<feature type="domain" description="TRNA-binding" evidence="17">
    <location>
        <begin position="588"/>
        <end position="689"/>
    </location>
</feature>
<dbReference type="HAMAP" id="MF_00098">
    <property type="entry name" value="Met_tRNA_synth_type1"/>
    <property type="match status" value="1"/>
</dbReference>
<feature type="binding site" evidence="16">
    <location>
        <position position="345"/>
    </location>
    <ligand>
        <name>ATP</name>
        <dbReference type="ChEBI" id="CHEBI:30616"/>
    </ligand>
</feature>
<accession>A0AAE6JKH2</accession>
<comment type="function">
    <text evidence="1 16">Is required not only for elongation of protein synthesis but also for the initiation of all mRNA translation through initiator tRNA(fMet) aminoacylation.</text>
</comment>
<dbReference type="SUPFAM" id="SSF50249">
    <property type="entry name" value="Nucleic acid-binding proteins"/>
    <property type="match status" value="1"/>
</dbReference>
<dbReference type="InterPro" id="IPR004495">
    <property type="entry name" value="Met-tRNA-synth_bsu_C"/>
</dbReference>
<dbReference type="InterPro" id="IPR023458">
    <property type="entry name" value="Met-tRNA_ligase_1"/>
</dbReference>
<dbReference type="EMBL" id="CP071880">
    <property type="protein sequence ID" value="QTE51170.1"/>
    <property type="molecule type" value="Genomic_DNA"/>
</dbReference>
<dbReference type="InterPro" id="IPR041872">
    <property type="entry name" value="Anticodon_Met"/>
</dbReference>
<dbReference type="GO" id="GO:0004825">
    <property type="term" value="F:methionine-tRNA ligase activity"/>
    <property type="evidence" value="ECO:0007669"/>
    <property type="project" value="UniProtKB-UniRule"/>
</dbReference>
<dbReference type="GO" id="GO:0000049">
    <property type="term" value="F:tRNA binding"/>
    <property type="evidence" value="ECO:0007669"/>
    <property type="project" value="UniProtKB-UniRule"/>
</dbReference>
<feature type="binding site" evidence="16">
    <location>
        <position position="152"/>
    </location>
    <ligand>
        <name>Zn(2+)</name>
        <dbReference type="ChEBI" id="CHEBI:29105"/>
    </ligand>
</feature>
<dbReference type="PROSITE" id="PS50886">
    <property type="entry name" value="TRBD"/>
    <property type="match status" value="1"/>
</dbReference>
<dbReference type="PROSITE" id="PS00178">
    <property type="entry name" value="AA_TRNA_LIGASE_I"/>
    <property type="match status" value="1"/>
</dbReference>
<dbReference type="PRINTS" id="PR01041">
    <property type="entry name" value="TRNASYNTHMET"/>
</dbReference>
<keyword evidence="14 16" id="KW-0030">Aminoacyl-tRNA synthetase</keyword>
<feature type="binding site" evidence="16">
    <location>
        <position position="162"/>
    </location>
    <ligand>
        <name>Zn(2+)</name>
        <dbReference type="ChEBI" id="CHEBI:29105"/>
    </ligand>
</feature>
<dbReference type="Proteomes" id="UP000663940">
    <property type="component" value="Chromosome"/>
</dbReference>
<sequence length="689" mass="78613">MSQLNKYKRFTITSALPYANGPLHIGHLAGAYLPADIFVRYLRLKKKDVVYICGSDEHGAAITIKAKKEDTTPQAIIDKYHKQIKDSFEEFGIAFDIYHRTSSPIHHELSQEFFLNLYEKDEFVEKFSDQYFDEDYQQFLADRYIIGTCPNCGNENAYGDQCERCGTSLSPTDLINPISTLSGKSPVLKSTKHWYLPLDKYQPWLEQWIDAKEGSWKVNVFGQCKSWLKSGLQPRSMTRDLDWGIDVPLAEAKGKKLYVWMDAPIGYISATKQWAIDNKKDWKLYWKKQADEQDDACLLHFIGKDNIVFHCIIFPSILHAHGEFILPQNVPANEFLNLEGDKLSTSRNHAVWLHEYLEEFPGKQDELRYVLTSILPETSDSEFTWKDYQARVNNELVAILGNFLNRVMILMHKFYDGKIEADTDRIEFTDENLSNGIGEYYDEIEKNLEAYRYRQALQAVMDMARLGNRYLTEKEPWKTIKTDPAAAKEALHNCLVLIGHLATAAQAFLPTTAKKIITMLNLPNEPIAYDQEMYFNNGHQLNPAALLFEKVEDDVIEAQLKKLADKKVVAPPKSADVLPAKENVNYETFATMDIRTGTILAAEKVAKTKKLLKLTIDTGIDERTVVSGIAEYYEPENIIGQKVSILVNLEPREIKGIVSQGMILMAENSEGKLSFVAPTEDFHNGAVIR</sequence>
<comment type="subcellular location">
    <subcellularLocation>
        <location evidence="2 16">Cytoplasm</location>
    </subcellularLocation>
</comment>
<keyword evidence="7 16" id="KW-0436">Ligase</keyword>
<organism evidence="18 20">
    <name type="scientific">Mucilaginibacter rubeus</name>
    <dbReference type="NCBI Taxonomy" id="2027860"/>
    <lineage>
        <taxon>Bacteria</taxon>
        <taxon>Pseudomonadati</taxon>
        <taxon>Bacteroidota</taxon>
        <taxon>Sphingobacteriia</taxon>
        <taxon>Sphingobacteriales</taxon>
        <taxon>Sphingobacteriaceae</taxon>
        <taxon>Mucilaginibacter</taxon>
    </lineage>
</organism>
<dbReference type="SUPFAM" id="SSF52374">
    <property type="entry name" value="Nucleotidylyl transferase"/>
    <property type="match status" value="1"/>
</dbReference>
<proteinExistence type="inferred from homology"/>
<comment type="similarity">
    <text evidence="3 16">Belongs to the class-I aminoacyl-tRNA synthetase family. MetG type 1 subfamily.</text>
</comment>
<keyword evidence="6 16" id="KW-0820">tRNA-binding</keyword>
<evidence type="ECO:0000256" key="15">
    <source>
        <dbReference type="ARBA" id="ARBA00047364"/>
    </source>
</evidence>
<dbReference type="InterPro" id="IPR002547">
    <property type="entry name" value="tRNA-bd_dom"/>
</dbReference>
<keyword evidence="11 16" id="KW-0067">ATP-binding</keyword>
<dbReference type="EC" id="6.1.1.10" evidence="16"/>
<dbReference type="CDD" id="cd07957">
    <property type="entry name" value="Anticodon_Ia_Met"/>
    <property type="match status" value="1"/>
</dbReference>
<dbReference type="SUPFAM" id="SSF47323">
    <property type="entry name" value="Anticodon-binding domain of a subclass of class I aminoacyl-tRNA synthetases"/>
    <property type="match status" value="1"/>
</dbReference>
<feature type="short sequence motif" description="'HIGH' region" evidence="16">
    <location>
        <begin position="17"/>
        <end position="27"/>
    </location>
</feature>
<reference evidence="18 20" key="1">
    <citation type="submission" date="2019-08" db="EMBL/GenBank/DDBJ databases">
        <title>Comparative genome analysis confer to the adaptation heavy metal polluted environment.</title>
        <authorList>
            <person name="Li Y."/>
        </authorList>
    </citation>
    <scope>NUCLEOTIDE SEQUENCE [LARGE SCALE GENOMIC DNA]</scope>
    <source>
        <strain evidence="18 20">P2</strain>
    </source>
</reference>
<dbReference type="GO" id="GO:0006431">
    <property type="term" value="P:methionyl-tRNA aminoacylation"/>
    <property type="evidence" value="ECO:0007669"/>
    <property type="project" value="UniProtKB-UniRule"/>
</dbReference>
<comment type="catalytic activity">
    <reaction evidence="15 16">
        <text>tRNA(Met) + L-methionine + ATP = L-methionyl-tRNA(Met) + AMP + diphosphate</text>
        <dbReference type="Rhea" id="RHEA:13481"/>
        <dbReference type="Rhea" id="RHEA-COMP:9667"/>
        <dbReference type="Rhea" id="RHEA-COMP:9698"/>
        <dbReference type="ChEBI" id="CHEBI:30616"/>
        <dbReference type="ChEBI" id="CHEBI:33019"/>
        <dbReference type="ChEBI" id="CHEBI:57844"/>
        <dbReference type="ChEBI" id="CHEBI:78442"/>
        <dbReference type="ChEBI" id="CHEBI:78530"/>
        <dbReference type="ChEBI" id="CHEBI:456215"/>
        <dbReference type="EC" id="6.1.1.10"/>
    </reaction>
</comment>
<evidence type="ECO:0000256" key="1">
    <source>
        <dbReference type="ARBA" id="ARBA00003314"/>
    </source>
</evidence>
<evidence type="ECO:0000256" key="7">
    <source>
        <dbReference type="ARBA" id="ARBA00022598"/>
    </source>
</evidence>
<name>A0AAE6JKH2_9SPHI</name>
<keyword evidence="12 16" id="KW-0694">RNA-binding</keyword>
<feature type="binding site" evidence="16">
    <location>
        <position position="165"/>
    </location>
    <ligand>
        <name>Zn(2+)</name>
        <dbReference type="ChEBI" id="CHEBI:29105"/>
    </ligand>
</feature>
<dbReference type="CDD" id="cd02800">
    <property type="entry name" value="tRNA_bind_EcMetRS_like"/>
    <property type="match status" value="1"/>
</dbReference>
<dbReference type="GO" id="GO:0046872">
    <property type="term" value="F:metal ion binding"/>
    <property type="evidence" value="ECO:0007669"/>
    <property type="project" value="UniProtKB-KW"/>
</dbReference>
<evidence type="ECO:0000256" key="4">
    <source>
        <dbReference type="ARBA" id="ARBA00011738"/>
    </source>
</evidence>
<dbReference type="InterPro" id="IPR012340">
    <property type="entry name" value="NA-bd_OB-fold"/>
</dbReference>
<dbReference type="Gene3D" id="2.20.28.20">
    <property type="entry name" value="Methionyl-tRNA synthetase, Zn-domain"/>
    <property type="match status" value="1"/>
</dbReference>
<keyword evidence="10 16" id="KW-0862">Zinc</keyword>
<dbReference type="Gene3D" id="2.40.50.140">
    <property type="entry name" value="Nucleic acid-binding proteins"/>
    <property type="match status" value="1"/>
</dbReference>
<dbReference type="InterPro" id="IPR001412">
    <property type="entry name" value="aa-tRNA-synth_I_CS"/>
</dbReference>
<feature type="binding site" evidence="16">
    <location>
        <position position="149"/>
    </location>
    <ligand>
        <name>Zn(2+)</name>
        <dbReference type="ChEBI" id="CHEBI:29105"/>
    </ligand>
</feature>
<dbReference type="Proteomes" id="UP000250557">
    <property type="component" value="Chromosome"/>
</dbReference>